<dbReference type="RefSeq" id="WP_200673216.1">
    <property type="nucleotide sequence ID" value="NZ_JAACYA010000001.1"/>
</dbReference>
<dbReference type="EMBL" id="JAACYA010000001">
    <property type="protein sequence ID" value="MBK3331814.1"/>
    <property type="molecule type" value="Genomic_DNA"/>
</dbReference>
<keyword evidence="2" id="KW-1185">Reference proteome</keyword>
<accession>A0ABS1GFW5</accession>
<evidence type="ECO:0000313" key="2">
    <source>
        <dbReference type="Proteomes" id="UP000772812"/>
    </source>
</evidence>
<evidence type="ECO:0000313" key="1">
    <source>
        <dbReference type="EMBL" id="MBK3331814.1"/>
    </source>
</evidence>
<protein>
    <submittedName>
        <fullName evidence="1">DUF4416 family protein</fullName>
    </submittedName>
</protein>
<dbReference type="Pfam" id="PF14385">
    <property type="entry name" value="DUF4416"/>
    <property type="match status" value="1"/>
</dbReference>
<sequence>MRKNTDRAFLGFALMWREEEFLLKAKENLLSEYGSILSQSEIFNPPVSKYYQREMGFPLLKRFIITDRVIDKSEIKGIKKLCMEIEDSFRINGSRTVNIDPFYIDPDQLVVSTKKYRGNRIYLGDGVYAELELFYHHGSFQPFIWTYLDYKQQIPFFNSVRNFLKL</sequence>
<dbReference type="Proteomes" id="UP000772812">
    <property type="component" value="Unassembled WGS sequence"/>
</dbReference>
<proteinExistence type="predicted"/>
<dbReference type="InterPro" id="IPR025529">
    <property type="entry name" value="DUF4416"/>
</dbReference>
<name>A0ABS1GFW5_9AQUI</name>
<organism evidence="1 2">
    <name type="scientific">Persephonella atlantica</name>
    <dbReference type="NCBI Taxonomy" id="2699429"/>
    <lineage>
        <taxon>Bacteria</taxon>
        <taxon>Pseudomonadati</taxon>
        <taxon>Aquificota</taxon>
        <taxon>Aquificia</taxon>
        <taxon>Aquificales</taxon>
        <taxon>Hydrogenothermaceae</taxon>
        <taxon>Persephonella</taxon>
    </lineage>
</organism>
<comment type="caution">
    <text evidence="1">The sequence shown here is derived from an EMBL/GenBank/DDBJ whole genome shotgun (WGS) entry which is preliminary data.</text>
</comment>
<reference evidence="1 2" key="1">
    <citation type="journal article" date="2021" name="Syst. Appl. Microbiol.">
        <title>Persephonella atlantica sp. nov.: How to adapt to physico-chemical gradients in high temperature hydrothermal habitats.</title>
        <authorList>
            <person name="Francois D.X."/>
            <person name="Godfroy A."/>
            <person name="Mathien C."/>
            <person name="Aube J."/>
            <person name="Cathalot C."/>
            <person name="Lesongeur F."/>
            <person name="L'Haridon S."/>
            <person name="Philippon X."/>
            <person name="Roussel E.G."/>
        </authorList>
    </citation>
    <scope>NUCLEOTIDE SEQUENCE [LARGE SCALE GENOMIC DNA]</scope>
    <source>
        <strain evidence="1 2">MO1340</strain>
    </source>
</reference>
<gene>
    <name evidence="1" type="ORF">GWK41_01880</name>
</gene>